<organism evidence="10 11">
    <name type="scientific">Canis lupus dingo</name>
    <name type="common">dingo</name>
    <dbReference type="NCBI Taxonomy" id="286419"/>
    <lineage>
        <taxon>Eukaryota</taxon>
        <taxon>Metazoa</taxon>
        <taxon>Chordata</taxon>
        <taxon>Craniata</taxon>
        <taxon>Vertebrata</taxon>
        <taxon>Euteleostomi</taxon>
        <taxon>Mammalia</taxon>
        <taxon>Eutheria</taxon>
        <taxon>Laurasiatheria</taxon>
        <taxon>Carnivora</taxon>
        <taxon>Caniformia</taxon>
        <taxon>Canidae</taxon>
        <taxon>Canis</taxon>
    </lineage>
</organism>
<protein>
    <recommendedName>
        <fullName evidence="9">L antigen family member 3</fullName>
    </recommendedName>
</protein>
<evidence type="ECO:0000313" key="10">
    <source>
        <dbReference type="Ensembl" id="ENSCAFP00020011071.1"/>
    </source>
</evidence>
<accession>A0A8C0K4Y5</accession>
<evidence type="ECO:0000256" key="9">
    <source>
        <dbReference type="ARBA" id="ARBA00076355"/>
    </source>
</evidence>
<evidence type="ECO:0000256" key="6">
    <source>
        <dbReference type="ARBA" id="ARBA00023242"/>
    </source>
</evidence>
<keyword evidence="6" id="KW-0539">Nucleus</keyword>
<dbReference type="Ensembl" id="ENSCAFT00020012843.1">
    <property type="protein sequence ID" value="ENSCAFP00020011071.1"/>
    <property type="gene ID" value="ENSCAFG00020008959.1"/>
</dbReference>
<comment type="subunit">
    <text evidence="8">Component of the EKC/KEOPS complex composed of at least GON7, TP53RK, TPRKB, OSGEP and LAGE3; the whole complex dimerizes.</text>
</comment>
<evidence type="ECO:0000256" key="4">
    <source>
        <dbReference type="ARBA" id="ARBA00022490"/>
    </source>
</evidence>
<comment type="subcellular location">
    <subcellularLocation>
        <location evidence="2">Cytoplasm</location>
    </subcellularLocation>
    <subcellularLocation>
        <location evidence="1">Nucleus</location>
    </subcellularLocation>
</comment>
<keyword evidence="4" id="KW-0963">Cytoplasm</keyword>
<dbReference type="GO" id="GO:0005737">
    <property type="term" value="C:cytoplasm"/>
    <property type="evidence" value="ECO:0007669"/>
    <property type="project" value="UniProtKB-SubCell"/>
</dbReference>
<dbReference type="FunFam" id="3.30.310.50:FF:000005">
    <property type="entry name" value="L antigen family member 3"/>
    <property type="match status" value="1"/>
</dbReference>
<dbReference type="GO" id="GO:0000408">
    <property type="term" value="C:EKC/KEOPS complex"/>
    <property type="evidence" value="ECO:0007669"/>
    <property type="project" value="TreeGrafter"/>
</dbReference>
<dbReference type="PANTHER" id="PTHR31283:SF16">
    <property type="entry name" value="CTAG2 LIKE 2"/>
    <property type="match status" value="1"/>
</dbReference>
<evidence type="ECO:0000256" key="3">
    <source>
        <dbReference type="ARBA" id="ARBA00007073"/>
    </source>
</evidence>
<keyword evidence="11" id="KW-1185">Reference proteome</keyword>
<dbReference type="AlphaFoldDB" id="A0A8C0K4Y5"/>
<evidence type="ECO:0000256" key="7">
    <source>
        <dbReference type="ARBA" id="ARBA00053047"/>
    </source>
</evidence>
<evidence type="ECO:0000256" key="1">
    <source>
        <dbReference type="ARBA" id="ARBA00004123"/>
    </source>
</evidence>
<dbReference type="GO" id="GO:0008033">
    <property type="term" value="P:tRNA processing"/>
    <property type="evidence" value="ECO:0007669"/>
    <property type="project" value="UniProtKB-KW"/>
</dbReference>
<proteinExistence type="inferred from homology"/>
<reference evidence="10" key="2">
    <citation type="submission" date="2025-09" db="UniProtKB">
        <authorList>
            <consortium name="Ensembl"/>
        </authorList>
    </citation>
    <scope>IDENTIFICATION</scope>
</reference>
<dbReference type="Pfam" id="PF09341">
    <property type="entry name" value="Pcc1"/>
    <property type="match status" value="1"/>
</dbReference>
<comment type="similarity">
    <text evidence="3">Belongs to the CTAG/PCC1 family.</text>
</comment>
<dbReference type="Gene3D" id="3.30.310.50">
    <property type="entry name" value="Alpha-D-phosphohexomutase, C-terminal domain"/>
    <property type="match status" value="1"/>
</dbReference>
<dbReference type="GO" id="GO:0070525">
    <property type="term" value="P:tRNA threonylcarbamoyladenosine metabolic process"/>
    <property type="evidence" value="ECO:0007669"/>
    <property type="project" value="TreeGrafter"/>
</dbReference>
<evidence type="ECO:0000313" key="11">
    <source>
        <dbReference type="Proteomes" id="UP000694391"/>
    </source>
</evidence>
<dbReference type="GeneTree" id="ENSGT00410000025802"/>
<evidence type="ECO:0000256" key="8">
    <source>
        <dbReference type="ARBA" id="ARBA00062157"/>
    </source>
</evidence>
<comment type="function">
    <text evidence="7">Component of the EKC/KEOPS complex that is required for the formation of a threonylcarbamoyl group on adenosine at position 37 (t(6)A37) in tRNAs that read codons beginning with adenine. The complex is probably involved in the transfer of the threonylcarbamoyl moiety of threonylcarbamoyl-AMP (TC-AMP) to the N6 group of A37. LAGE3 functions as a dimerization module for the complex.</text>
</comment>
<dbReference type="Proteomes" id="UP000694391">
    <property type="component" value="Unplaced"/>
</dbReference>
<reference evidence="10" key="1">
    <citation type="submission" date="2025-08" db="UniProtKB">
        <authorList>
            <consortium name="Ensembl"/>
        </authorList>
    </citation>
    <scope>IDENTIFICATION</scope>
</reference>
<dbReference type="PANTHER" id="PTHR31283">
    <property type="entry name" value="EKC/KEOPS COMPLEX SUBUNIT PCC1 FAMILY MEMBER"/>
    <property type="match status" value="1"/>
</dbReference>
<evidence type="ECO:0000256" key="2">
    <source>
        <dbReference type="ARBA" id="ARBA00004496"/>
    </source>
</evidence>
<sequence length="222" mass="23024">MFAPSRLLELYLFRGGGPGRGRRRGRLGAWRPPWGAGGAAGPTAWRGDLRGQGWGLGGDGGGWGLGGDGGGWGLGGDGGGWGLGGDGGGWGLGGDGGAWGLGGDGVAWGLAGDEASGPRRLSSGRCLNRAPSKLTVPFRTPLEAEMARRSLAPYVQRPRGLVQKELTVNGSALAIRWTAEDPVFFRISVNAFLDQLSLVMRNIRGFGSPPMRSLGRGKRTDT</sequence>
<dbReference type="InterPro" id="IPR015419">
    <property type="entry name" value="CTAG/Pcc1"/>
</dbReference>
<evidence type="ECO:0000256" key="5">
    <source>
        <dbReference type="ARBA" id="ARBA00022694"/>
    </source>
</evidence>
<dbReference type="GO" id="GO:0005634">
    <property type="term" value="C:nucleus"/>
    <property type="evidence" value="ECO:0007669"/>
    <property type="project" value="UniProtKB-SubCell"/>
</dbReference>
<keyword evidence="5" id="KW-0819">tRNA processing</keyword>
<name>A0A8C0K4Y5_CANLU</name>